<keyword evidence="1" id="KW-0812">Transmembrane</keyword>
<comment type="caution">
    <text evidence="2">The sequence shown here is derived from an EMBL/GenBank/DDBJ whole genome shotgun (WGS) entry which is preliminary data.</text>
</comment>
<dbReference type="AlphaFoldDB" id="A0A9W6F816"/>
<keyword evidence="1" id="KW-1133">Transmembrane helix</keyword>
<accession>A0A9W6F816</accession>
<dbReference type="EMBL" id="BRXU01000027">
    <property type="protein sequence ID" value="GLC59220.1"/>
    <property type="molecule type" value="Genomic_DNA"/>
</dbReference>
<dbReference type="Proteomes" id="UP001165080">
    <property type="component" value="Unassembled WGS sequence"/>
</dbReference>
<feature type="transmembrane region" description="Helical" evidence="1">
    <location>
        <begin position="59"/>
        <end position="91"/>
    </location>
</feature>
<evidence type="ECO:0000313" key="2">
    <source>
        <dbReference type="EMBL" id="GLC59220.1"/>
    </source>
</evidence>
<evidence type="ECO:0000313" key="3">
    <source>
        <dbReference type="Proteomes" id="UP001165080"/>
    </source>
</evidence>
<sequence>MGNIELTSFTRIPTGDAVLGIFLRASIACLVYICSLMFWCAICSNAFKAIRYAEEEVNAVLSGVFVAHLCFLASAGLFGATIAGLLVMALIKIRQRKGIVDGHVTGAISYTRSQSPFSGQPHHRVDTEPAQCQQRAVCTTTDLVYVGFMLWICASLFYYARWMSGALTVAEVAKLSLQRISPKDTSPRDAAPRARDPAIAVVAAAGTQRLINLDPISRDDGSAAQGGRCPTPCLDLRQIEFLQSTKCVCDVSRLEGLYDNAMRLRNQLRAALALLLVMYGSAAITLIDTSALLGRTDGRSELDLVLDSAEGDRAHLSARCSSGRSRGGDGAGIGL</sequence>
<keyword evidence="1" id="KW-0472">Membrane</keyword>
<protein>
    <submittedName>
        <fullName evidence="2">Uncharacterized protein</fullName>
    </submittedName>
</protein>
<name>A0A9W6F816_9CHLO</name>
<feature type="transmembrane region" description="Helical" evidence="1">
    <location>
        <begin position="143"/>
        <end position="160"/>
    </location>
</feature>
<reference evidence="2 3" key="1">
    <citation type="journal article" date="2023" name="Commun. Biol.">
        <title>Reorganization of the ancestral sex-determining regions during the evolution of trioecy in Pleodorina starrii.</title>
        <authorList>
            <person name="Takahashi K."/>
            <person name="Suzuki S."/>
            <person name="Kawai-Toyooka H."/>
            <person name="Yamamoto K."/>
            <person name="Hamaji T."/>
            <person name="Ootsuki R."/>
            <person name="Yamaguchi H."/>
            <person name="Kawachi M."/>
            <person name="Higashiyama T."/>
            <person name="Nozaki H."/>
        </authorList>
    </citation>
    <scope>NUCLEOTIDE SEQUENCE [LARGE SCALE GENOMIC DNA]</scope>
    <source>
        <strain evidence="2 3">NIES-4479</strain>
    </source>
</reference>
<gene>
    <name evidence="2" type="primary">PLEST008450</name>
    <name evidence="2" type="ORF">PLESTB_001463400</name>
</gene>
<feature type="transmembrane region" description="Helical" evidence="1">
    <location>
        <begin position="21"/>
        <end position="47"/>
    </location>
</feature>
<keyword evidence="3" id="KW-1185">Reference proteome</keyword>
<organism evidence="2 3">
    <name type="scientific">Pleodorina starrii</name>
    <dbReference type="NCBI Taxonomy" id="330485"/>
    <lineage>
        <taxon>Eukaryota</taxon>
        <taxon>Viridiplantae</taxon>
        <taxon>Chlorophyta</taxon>
        <taxon>core chlorophytes</taxon>
        <taxon>Chlorophyceae</taxon>
        <taxon>CS clade</taxon>
        <taxon>Chlamydomonadales</taxon>
        <taxon>Volvocaceae</taxon>
        <taxon>Pleodorina</taxon>
    </lineage>
</organism>
<evidence type="ECO:0000256" key="1">
    <source>
        <dbReference type="SAM" id="Phobius"/>
    </source>
</evidence>
<proteinExistence type="predicted"/>